<feature type="transmembrane region" description="Helical" evidence="6">
    <location>
        <begin position="38"/>
        <end position="62"/>
    </location>
</feature>
<keyword evidence="3 6" id="KW-0812">Transmembrane</keyword>
<dbReference type="Proteomes" id="UP000010478">
    <property type="component" value="Chromosome"/>
</dbReference>
<keyword evidence="8" id="KW-1185">Reference proteome</keyword>
<sequence length="97" mass="10058">MDWQLLGISFITVFLSELGDKSQLAAIALGSSCNSPRAVFFGTASALLLASLIGVAIGLGTAEVLPERLVKGLAAIGFAVMGLRLLWPKADLPEASE</sequence>
<proteinExistence type="inferred from homology"/>
<dbReference type="EMBL" id="CP003614">
    <property type="protein sequence ID" value="AFZ09455.1"/>
    <property type="molecule type" value="Genomic_DNA"/>
</dbReference>
<accession>K9VQG3</accession>
<comment type="subcellular location">
    <subcellularLocation>
        <location evidence="1 6">Membrane</location>
        <topology evidence="1 6">Multi-pass membrane protein</topology>
    </subcellularLocation>
</comment>
<dbReference type="HOGENOM" id="CLU_140894_3_1_3"/>
<dbReference type="RefSeq" id="WP_015178677.1">
    <property type="nucleotide sequence ID" value="NC_019729.1"/>
</dbReference>
<dbReference type="InterPro" id="IPR001727">
    <property type="entry name" value="GDT1-like"/>
</dbReference>
<dbReference type="AlphaFoldDB" id="K9VQG3"/>
<evidence type="ECO:0000256" key="1">
    <source>
        <dbReference type="ARBA" id="ARBA00004141"/>
    </source>
</evidence>
<evidence type="ECO:0000256" key="3">
    <source>
        <dbReference type="ARBA" id="ARBA00022692"/>
    </source>
</evidence>
<dbReference type="GO" id="GO:0046873">
    <property type="term" value="F:metal ion transmembrane transporter activity"/>
    <property type="evidence" value="ECO:0007669"/>
    <property type="project" value="InterPro"/>
</dbReference>
<dbReference type="PANTHER" id="PTHR12608">
    <property type="entry name" value="TRANSMEMBRANE PROTEIN HTP-1 RELATED"/>
    <property type="match status" value="1"/>
</dbReference>
<keyword evidence="4 6" id="KW-1133">Transmembrane helix</keyword>
<name>K9VQG3_9CYAN</name>
<evidence type="ECO:0000256" key="6">
    <source>
        <dbReference type="RuleBase" id="RU365102"/>
    </source>
</evidence>
<organism evidence="7 8">
    <name type="scientific">Phormidium nigroviride PCC 7112</name>
    <dbReference type="NCBI Taxonomy" id="179408"/>
    <lineage>
        <taxon>Bacteria</taxon>
        <taxon>Bacillati</taxon>
        <taxon>Cyanobacteriota</taxon>
        <taxon>Cyanophyceae</taxon>
        <taxon>Oscillatoriophycideae</taxon>
        <taxon>Oscillatoriales</taxon>
        <taxon>Oscillatoriaceae</taxon>
        <taxon>Phormidium</taxon>
    </lineage>
</organism>
<dbReference type="GO" id="GO:0016020">
    <property type="term" value="C:membrane"/>
    <property type="evidence" value="ECO:0007669"/>
    <property type="project" value="UniProtKB-SubCell"/>
</dbReference>
<dbReference type="Pfam" id="PF01169">
    <property type="entry name" value="GDT1"/>
    <property type="match status" value="1"/>
</dbReference>
<protein>
    <recommendedName>
        <fullName evidence="6">GDT1 family protein</fullName>
    </recommendedName>
</protein>
<feature type="transmembrane region" description="Helical" evidence="6">
    <location>
        <begin position="69"/>
        <end position="87"/>
    </location>
</feature>
<dbReference type="PATRIC" id="fig|179408.3.peg.6501"/>
<evidence type="ECO:0000313" key="8">
    <source>
        <dbReference type="Proteomes" id="UP000010478"/>
    </source>
</evidence>
<keyword evidence="5 6" id="KW-0472">Membrane</keyword>
<comment type="similarity">
    <text evidence="2 6">Belongs to the GDT1 family.</text>
</comment>
<reference evidence="7 8" key="1">
    <citation type="submission" date="2012-05" db="EMBL/GenBank/DDBJ databases">
        <title>Finished chromosome of genome of Oscillatoria sp. PCC 7112.</title>
        <authorList>
            <consortium name="US DOE Joint Genome Institute"/>
            <person name="Gugger M."/>
            <person name="Coursin T."/>
            <person name="Rippka R."/>
            <person name="Tandeau De Marsac N."/>
            <person name="Huntemann M."/>
            <person name="Wei C.-L."/>
            <person name="Han J."/>
            <person name="Detter J.C."/>
            <person name="Han C."/>
            <person name="Tapia R."/>
            <person name="Davenport K."/>
            <person name="Daligault H."/>
            <person name="Erkkila T."/>
            <person name="Gu W."/>
            <person name="Munk A.C.C."/>
            <person name="Teshima H."/>
            <person name="Xu Y."/>
            <person name="Chain P."/>
            <person name="Chen A."/>
            <person name="Krypides N."/>
            <person name="Mavromatis K."/>
            <person name="Markowitz V."/>
            <person name="Szeto E."/>
            <person name="Ivanova N."/>
            <person name="Mikhailova N."/>
            <person name="Ovchinnikova G."/>
            <person name="Pagani I."/>
            <person name="Pati A."/>
            <person name="Goodwin L."/>
            <person name="Peters L."/>
            <person name="Pitluck S."/>
            <person name="Woyke T."/>
            <person name="Kerfeld C."/>
        </authorList>
    </citation>
    <scope>NUCLEOTIDE SEQUENCE [LARGE SCALE GENOMIC DNA]</scope>
    <source>
        <strain evidence="7 8">PCC 7112</strain>
    </source>
</reference>
<dbReference type="PANTHER" id="PTHR12608:SF1">
    <property type="entry name" value="TRANSMEMBRANE PROTEIN 165"/>
    <property type="match status" value="1"/>
</dbReference>
<dbReference type="eggNOG" id="COG2119">
    <property type="taxonomic scope" value="Bacteria"/>
</dbReference>
<gene>
    <name evidence="7" type="ORF">Osc7112_5202</name>
</gene>
<evidence type="ECO:0000256" key="2">
    <source>
        <dbReference type="ARBA" id="ARBA00009190"/>
    </source>
</evidence>
<dbReference type="KEGG" id="oni:Osc7112_5202"/>
<evidence type="ECO:0000256" key="4">
    <source>
        <dbReference type="ARBA" id="ARBA00022989"/>
    </source>
</evidence>
<dbReference type="OrthoDB" id="9801356at2"/>
<evidence type="ECO:0000313" key="7">
    <source>
        <dbReference type="EMBL" id="AFZ09455.1"/>
    </source>
</evidence>
<comment type="caution">
    <text evidence="6">Lacks conserved residue(s) required for the propagation of feature annotation.</text>
</comment>
<evidence type="ECO:0000256" key="5">
    <source>
        <dbReference type="ARBA" id="ARBA00023136"/>
    </source>
</evidence>